<sequence length="1177" mass="130212">MEVDSDAPSHKRLRLDSVTPTTTTYNGLPFPPHTQPHSQPNPPLRHHSVTASPTTRQYPAHSLPPPPPPPPAPSQSYPPPHSQGPPPAHHQQQQQQHHQQHHQQQHPPPPPPGPSPGSYQPPAPSPSLPPTDLRSYQDPRTIPSPGQRTHGAPPVTHPNRTPTVAQDSINDYSSRPGVTPRSSAPDIPSSRPASVETKPPVMDHGNHQAQWSTPDHRPSVTYSNGYPAPAVVSPPHPHDQQFHTPPLPQAQHYGQPVQAYTPGPYMPGPSGQYAGQGQIRRKQVRATQACNHCRSRKQKCDEARPCQFCRENNFDCQYKDVPPPKQDRSMMQLQDSVSSISSTLEKFIERFGAFERAVETRLQGQTFKQDDQMSMLSHPSPEQSYGMRASFSHPGGTRMPTPVQGRGQLHRVNSMKTESPVVANSNMSPIAAHASTPIKQEAMLAAPQPPATPADSVRTDQTSTAQDNKEKTGLQGDHTTPAHQLLYDWTSMKEFCDGVETITKLKNAGYKVYDYPMQLERSRGLVRVWGVGEGLDQNDGAQGPGSPDSHESGDSPSPASGGEGLWGPVEPSSPSTMSADSDKSDDRLPGGLDADGRLKLDSETLNRLLNSYHTHIHTLHPFLNPSKLRRMVKEFGNMYSPDAKPGNAHSPNSAAHAGLKRKRSGSTFLDPHSANRERSPDMIEKSLRNAIVLLILALGKVSEYQGPLPAPIPDKDPITNVYGVKDSPNNSFSNCGTDSRKRNIDILPGMAYFSYATDILGNQQGGNTVAHAQAMVLAALYLAQYARVLESWSWINNACRVCLVLIKADMSKINRSNVIGPMNQANMPQQPQLPQQELFRLNLVKCIYWTCLQLETDILAEMSNLPPTDVSKYQEDVSYPSGVFEKLPEDMPYNEGTHHEKTMWIYSSQIHLRVILNEAHNTLYGNGGRNRPSLDANNLKEVAVKATVHAEILRSWRLLLPPDLIWDDEDPPSEDLNIARLRAKFYGGLYMILRPFLDMAVHEMELPPGPPRSSSVWSSQTNSPAMANDSVATPTTQHSNRASFVDLTPEQSEILKVAGECVQSAMRSTIAFDRVGADPNTPYNEYYDTPKRRLILTNIFGTLHAQFGNMIVLAAVYKNEKLRQHLPANTQFTKRTLSLLFRRTILMLKEVKPNSPVLSVDADILENVQRILRLDCC</sequence>
<protein>
    <recommendedName>
        <fullName evidence="3">Zn(2)-C6 fungal-type domain-containing protein</fullName>
    </recommendedName>
</protein>
<keyword evidence="1" id="KW-0539">Nucleus</keyword>
<feature type="compositionally biased region" description="Polar residues" evidence="2">
    <location>
        <begin position="158"/>
        <end position="173"/>
    </location>
</feature>
<dbReference type="GeneID" id="54283523"/>
<dbReference type="GO" id="GO:0008270">
    <property type="term" value="F:zinc ion binding"/>
    <property type="evidence" value="ECO:0007669"/>
    <property type="project" value="InterPro"/>
</dbReference>
<dbReference type="PROSITE" id="PS50048">
    <property type="entry name" value="ZN2_CY6_FUNGAL_2"/>
    <property type="match status" value="1"/>
</dbReference>
<dbReference type="Pfam" id="PF00172">
    <property type="entry name" value="Zn_clus"/>
    <property type="match status" value="1"/>
</dbReference>
<evidence type="ECO:0000256" key="1">
    <source>
        <dbReference type="ARBA" id="ARBA00023242"/>
    </source>
</evidence>
<dbReference type="EMBL" id="ML978073">
    <property type="protein sequence ID" value="KAF2012228.1"/>
    <property type="molecule type" value="Genomic_DNA"/>
</dbReference>
<dbReference type="Proteomes" id="UP000799778">
    <property type="component" value="Unassembled WGS sequence"/>
</dbReference>
<accession>A0A6A5XGC8</accession>
<feature type="compositionally biased region" description="Pro residues" evidence="2">
    <location>
        <begin position="29"/>
        <end position="43"/>
    </location>
</feature>
<dbReference type="PROSITE" id="PS00463">
    <property type="entry name" value="ZN2_CY6_FUNGAL_1"/>
    <property type="match status" value="1"/>
</dbReference>
<dbReference type="GO" id="GO:0000981">
    <property type="term" value="F:DNA-binding transcription factor activity, RNA polymerase II-specific"/>
    <property type="evidence" value="ECO:0007669"/>
    <property type="project" value="InterPro"/>
</dbReference>
<dbReference type="PANTHER" id="PTHR47785">
    <property type="entry name" value="ZN(II)2CYS6 TRANSCRIPTION FACTOR (EUROFUNG)-RELATED-RELATED"/>
    <property type="match status" value="1"/>
</dbReference>
<evidence type="ECO:0000259" key="3">
    <source>
        <dbReference type="PROSITE" id="PS50048"/>
    </source>
</evidence>
<dbReference type="SUPFAM" id="SSF57701">
    <property type="entry name" value="Zn2/Cys6 DNA-binding domain"/>
    <property type="match status" value="1"/>
</dbReference>
<dbReference type="AlphaFoldDB" id="A0A6A5XGC8"/>
<feature type="region of interest" description="Disordered" evidence="2">
    <location>
        <begin position="445"/>
        <end position="479"/>
    </location>
</feature>
<keyword evidence="5" id="KW-1185">Reference proteome</keyword>
<feature type="compositionally biased region" description="Pro residues" evidence="2">
    <location>
        <begin position="62"/>
        <end position="88"/>
    </location>
</feature>
<feature type="region of interest" description="Disordered" evidence="2">
    <location>
        <begin position="639"/>
        <end position="681"/>
    </location>
</feature>
<dbReference type="InterPro" id="IPR001138">
    <property type="entry name" value="Zn2Cys6_DnaBD"/>
</dbReference>
<gene>
    <name evidence="4" type="ORF">BU24DRAFT_412742</name>
</gene>
<dbReference type="SMART" id="SM00066">
    <property type="entry name" value="GAL4"/>
    <property type="match status" value="1"/>
</dbReference>
<proteinExistence type="predicted"/>
<feature type="domain" description="Zn(2)-C6 fungal-type" evidence="3">
    <location>
        <begin position="289"/>
        <end position="318"/>
    </location>
</feature>
<reference evidence="4" key="1">
    <citation type="journal article" date="2020" name="Stud. Mycol.">
        <title>101 Dothideomycetes genomes: a test case for predicting lifestyles and emergence of pathogens.</title>
        <authorList>
            <person name="Haridas S."/>
            <person name="Albert R."/>
            <person name="Binder M."/>
            <person name="Bloem J."/>
            <person name="Labutti K."/>
            <person name="Salamov A."/>
            <person name="Andreopoulos B."/>
            <person name="Baker S."/>
            <person name="Barry K."/>
            <person name="Bills G."/>
            <person name="Bluhm B."/>
            <person name="Cannon C."/>
            <person name="Castanera R."/>
            <person name="Culley D."/>
            <person name="Daum C."/>
            <person name="Ezra D."/>
            <person name="Gonzalez J."/>
            <person name="Henrissat B."/>
            <person name="Kuo A."/>
            <person name="Liang C."/>
            <person name="Lipzen A."/>
            <person name="Lutzoni F."/>
            <person name="Magnuson J."/>
            <person name="Mondo S."/>
            <person name="Nolan M."/>
            <person name="Ohm R."/>
            <person name="Pangilinan J."/>
            <person name="Park H.-J."/>
            <person name="Ramirez L."/>
            <person name="Alfaro M."/>
            <person name="Sun H."/>
            <person name="Tritt A."/>
            <person name="Yoshinaga Y."/>
            <person name="Zwiers L.-H."/>
            <person name="Turgeon B."/>
            <person name="Goodwin S."/>
            <person name="Spatafora J."/>
            <person name="Crous P."/>
            <person name="Grigoriev I."/>
        </authorList>
    </citation>
    <scope>NUCLEOTIDE SEQUENCE</scope>
    <source>
        <strain evidence="4">CBS 175.79</strain>
    </source>
</reference>
<feature type="compositionally biased region" description="Pro residues" evidence="2">
    <location>
        <begin position="106"/>
        <end position="129"/>
    </location>
</feature>
<dbReference type="InterPro" id="IPR053181">
    <property type="entry name" value="EcdB-like_regulator"/>
</dbReference>
<name>A0A6A5XGC8_9PLEO</name>
<dbReference type="Gene3D" id="4.10.240.10">
    <property type="entry name" value="Zn(2)-C6 fungal-type DNA-binding domain"/>
    <property type="match status" value="1"/>
</dbReference>
<dbReference type="InterPro" id="IPR036864">
    <property type="entry name" value="Zn2-C6_fun-type_DNA-bd_sf"/>
</dbReference>
<dbReference type="PRINTS" id="PR01217">
    <property type="entry name" value="PRICHEXTENSN"/>
</dbReference>
<feature type="compositionally biased region" description="Polar residues" evidence="2">
    <location>
        <begin position="1012"/>
        <end position="1040"/>
    </location>
</feature>
<dbReference type="PANTHER" id="PTHR47785:SF4">
    <property type="entry name" value="ZN(II)2CYS6 TRANSCRIPTION FACTOR (EUROFUNG)"/>
    <property type="match status" value="1"/>
</dbReference>
<evidence type="ECO:0000313" key="5">
    <source>
        <dbReference type="Proteomes" id="UP000799778"/>
    </source>
</evidence>
<organism evidence="4 5">
    <name type="scientific">Aaosphaeria arxii CBS 175.79</name>
    <dbReference type="NCBI Taxonomy" id="1450172"/>
    <lineage>
        <taxon>Eukaryota</taxon>
        <taxon>Fungi</taxon>
        <taxon>Dikarya</taxon>
        <taxon>Ascomycota</taxon>
        <taxon>Pezizomycotina</taxon>
        <taxon>Dothideomycetes</taxon>
        <taxon>Pleosporomycetidae</taxon>
        <taxon>Pleosporales</taxon>
        <taxon>Pleosporales incertae sedis</taxon>
        <taxon>Aaosphaeria</taxon>
    </lineage>
</organism>
<evidence type="ECO:0000313" key="4">
    <source>
        <dbReference type="EMBL" id="KAF2012228.1"/>
    </source>
</evidence>
<feature type="region of interest" description="Disordered" evidence="2">
    <location>
        <begin position="1008"/>
        <end position="1040"/>
    </location>
</feature>
<dbReference type="CDD" id="cd00067">
    <property type="entry name" value="GAL4"/>
    <property type="match status" value="1"/>
</dbReference>
<dbReference type="OrthoDB" id="5244761at2759"/>
<feature type="region of interest" description="Disordered" evidence="2">
    <location>
        <begin position="1"/>
        <end position="228"/>
    </location>
</feature>
<dbReference type="CDD" id="cd12148">
    <property type="entry name" value="fungal_TF_MHR"/>
    <property type="match status" value="1"/>
</dbReference>
<feature type="region of interest" description="Disordered" evidence="2">
    <location>
        <begin position="533"/>
        <end position="597"/>
    </location>
</feature>
<dbReference type="RefSeq" id="XP_033380567.1">
    <property type="nucleotide sequence ID" value="XM_033526126.1"/>
</dbReference>
<evidence type="ECO:0000256" key="2">
    <source>
        <dbReference type="SAM" id="MobiDB-lite"/>
    </source>
</evidence>
<feature type="compositionally biased region" description="Basic and acidic residues" evidence="2">
    <location>
        <begin position="580"/>
        <end position="597"/>
    </location>
</feature>